<evidence type="ECO:0000259" key="6">
    <source>
        <dbReference type="Pfam" id="PF01095"/>
    </source>
</evidence>
<keyword evidence="8" id="KW-1185">Reference proteome</keyword>
<keyword evidence="2" id="KW-0378">Hydrolase</keyword>
<evidence type="ECO:0000313" key="7">
    <source>
        <dbReference type="EMBL" id="SHF71549.1"/>
    </source>
</evidence>
<proteinExistence type="inferred from homology"/>
<dbReference type="PANTHER" id="PTHR31321">
    <property type="entry name" value="ACYL-COA THIOESTER HYDROLASE YBHC-RELATED"/>
    <property type="match status" value="1"/>
</dbReference>
<dbReference type="PANTHER" id="PTHR31321:SF57">
    <property type="entry name" value="PECTINESTERASE 53-RELATED"/>
    <property type="match status" value="1"/>
</dbReference>
<dbReference type="RefSeq" id="WP_073275686.1">
    <property type="nucleotide sequence ID" value="NZ_FQVA01000003.1"/>
</dbReference>
<name>A0A1M5DX68_9GAMM</name>
<comment type="similarity">
    <text evidence="1">Belongs to the pectinesterase family.</text>
</comment>
<protein>
    <submittedName>
        <fullName evidence="7">Pectinesterase</fullName>
    </submittedName>
</protein>
<reference evidence="8" key="1">
    <citation type="submission" date="2016-11" db="EMBL/GenBank/DDBJ databases">
        <authorList>
            <person name="Varghese N."/>
            <person name="Submissions S."/>
        </authorList>
    </citation>
    <scope>NUCLEOTIDE SEQUENCE [LARGE SCALE GENOMIC DNA]</scope>
    <source>
        <strain evidence="8">CGMCC 1.7063</strain>
    </source>
</reference>
<dbReference type="OrthoDB" id="191551at2"/>
<feature type="region of interest" description="Disordered" evidence="4">
    <location>
        <begin position="333"/>
        <end position="353"/>
    </location>
</feature>
<keyword evidence="5" id="KW-0732">Signal</keyword>
<dbReference type="AlphaFoldDB" id="A0A1M5DX68"/>
<dbReference type="InterPro" id="IPR012334">
    <property type="entry name" value="Pectin_lyas_fold"/>
</dbReference>
<evidence type="ECO:0000313" key="8">
    <source>
        <dbReference type="Proteomes" id="UP000184170"/>
    </source>
</evidence>
<feature type="domain" description="Pectinesterase catalytic" evidence="6">
    <location>
        <begin position="38"/>
        <end position="358"/>
    </location>
</feature>
<evidence type="ECO:0000256" key="5">
    <source>
        <dbReference type="SAM" id="SignalP"/>
    </source>
</evidence>
<dbReference type="Pfam" id="PF01095">
    <property type="entry name" value="Pectinesterase"/>
    <property type="match status" value="1"/>
</dbReference>
<gene>
    <name evidence="7" type="ORF">SAMN04487965_2524</name>
</gene>
<dbReference type="GO" id="GO:0009279">
    <property type="term" value="C:cell outer membrane"/>
    <property type="evidence" value="ECO:0007669"/>
    <property type="project" value="TreeGrafter"/>
</dbReference>
<organism evidence="7 8">
    <name type="scientific">Microbulbifer donghaiensis</name>
    <dbReference type="NCBI Taxonomy" id="494016"/>
    <lineage>
        <taxon>Bacteria</taxon>
        <taxon>Pseudomonadati</taxon>
        <taxon>Pseudomonadota</taxon>
        <taxon>Gammaproteobacteria</taxon>
        <taxon>Cellvibrionales</taxon>
        <taxon>Microbulbiferaceae</taxon>
        <taxon>Microbulbifer</taxon>
    </lineage>
</organism>
<dbReference type="STRING" id="494016.SAMN04487965_2524"/>
<dbReference type="SUPFAM" id="SSF51126">
    <property type="entry name" value="Pectin lyase-like"/>
    <property type="match status" value="1"/>
</dbReference>
<feature type="signal peptide" evidence="5">
    <location>
        <begin position="1"/>
        <end position="21"/>
    </location>
</feature>
<dbReference type="EMBL" id="FQVA01000003">
    <property type="protein sequence ID" value="SHF71549.1"/>
    <property type="molecule type" value="Genomic_DNA"/>
</dbReference>
<sequence>MRYRVLLTAALAIVIGSRALASSYHAVVEQQATANTDAGVNVYDTIAAALQAAPNDGKEPHIIFIRAGHYREKLTVDKPNITLIGESTDATRLTFDAYAGQPMPGSQETWGTFRSATVTVNAADFRAENLTIENSFDFLANDARSGDDPQKVRGTQAVALAIDGDSDRTALRNVRLSGYQDTLYVNAGRSYILDSVIEGNVDFIFGAGRALFEHSVIVSRPRGKTVMPSGYITAPSTDIGNDYGLVFLKCRLLKEDGVPQNSVPLGRPWHPTTDFADGRYADPAAIGASVFIDTYMDDHIASDGWASMRGTSRDGSKSTVFEPESARFFEYRSRGPGTARNSKRRQLNRRQAQQYTRTSILGDWKPVFFHEIAGKPLGPGNE</sequence>
<accession>A0A1M5DX68</accession>
<dbReference type="Gene3D" id="2.160.20.10">
    <property type="entry name" value="Single-stranded right-handed beta-helix, Pectin lyase-like"/>
    <property type="match status" value="1"/>
</dbReference>
<dbReference type="Proteomes" id="UP000184170">
    <property type="component" value="Unassembled WGS sequence"/>
</dbReference>
<evidence type="ECO:0000256" key="4">
    <source>
        <dbReference type="SAM" id="MobiDB-lite"/>
    </source>
</evidence>
<dbReference type="GO" id="GO:0030599">
    <property type="term" value="F:pectinesterase activity"/>
    <property type="evidence" value="ECO:0007669"/>
    <property type="project" value="InterPro"/>
</dbReference>
<feature type="chain" id="PRO_5012364039" evidence="5">
    <location>
        <begin position="22"/>
        <end position="382"/>
    </location>
</feature>
<keyword evidence="3" id="KW-0063">Aspartyl esterase</keyword>
<dbReference type="InterPro" id="IPR011050">
    <property type="entry name" value="Pectin_lyase_fold/virulence"/>
</dbReference>
<dbReference type="GO" id="GO:0042545">
    <property type="term" value="P:cell wall modification"/>
    <property type="evidence" value="ECO:0007669"/>
    <property type="project" value="InterPro"/>
</dbReference>
<evidence type="ECO:0000256" key="2">
    <source>
        <dbReference type="ARBA" id="ARBA00022801"/>
    </source>
</evidence>
<dbReference type="InterPro" id="IPR000070">
    <property type="entry name" value="Pectinesterase_cat"/>
</dbReference>
<evidence type="ECO:0000256" key="1">
    <source>
        <dbReference type="ARBA" id="ARBA00008891"/>
    </source>
</evidence>
<evidence type="ECO:0000256" key="3">
    <source>
        <dbReference type="ARBA" id="ARBA00023085"/>
    </source>
</evidence>